<accession>A0ABU9CGP1</accession>
<dbReference type="Proteomes" id="UP001365405">
    <property type="component" value="Unassembled WGS sequence"/>
</dbReference>
<name>A0ABU9CGP1_9BURK</name>
<evidence type="ECO:0000313" key="3">
    <source>
        <dbReference type="Proteomes" id="UP001365405"/>
    </source>
</evidence>
<sequence>MRWILLFLFAVISISCNAKVSVIFVNGIKNDEGAAAESANALWLTINDDWASAKIKNHQIEVSYYHNPSEGFVPDVRELIDYAGVERDSLATAKKIVSSAVVGDISYRTALGRYYFDLFSGARQSRLAERRTAPIVKGLSQKIAKILSEDNSVVIVSHSQGNQIAEAAYAYIEYAGLVSPEKLAGNFRVVGVAPVAASLPGGRYIRLSEDNAVLGYIFQLGRNKIFGVPPLEYNAVGCYFPPLCSIEFSADSFVNHSFVDTYLSRTIFDKRTGKSLATIVSEMTRDAVDDVLPKAASTQKLFDDFSGTSLDSTKWTGRASIPNAGYGLPTVANGVAHFDNCQYADTKDKVTISGSKIVVETRFVGPKSLGRATWVSFTNVDDGSYITVVDTNYRGWGVTVQSGTRTAYDVNDVFGSSASTYKEYRITIDGSTVTIDRGDSLANLTDHFVSTLPRSVIGNTYYLGIGTGGCDGFYSPGDFDWIRVISTGASTASAVQAFTVPAISEAGADFVNTAGSPKTCTFTASGQWGEMGANNTVNYYAPTGLAGNFYAATPLPTSNSYALIANYRGSYVYVGNSWTGPLAAGEKIKFLMNDTFSAFYNNVGALTVVPVCQ</sequence>
<organism evidence="2 3">
    <name type="scientific">Pseudaquabacterium inlustre</name>
    <dbReference type="NCBI Taxonomy" id="2984192"/>
    <lineage>
        <taxon>Bacteria</taxon>
        <taxon>Pseudomonadati</taxon>
        <taxon>Pseudomonadota</taxon>
        <taxon>Betaproteobacteria</taxon>
        <taxon>Burkholderiales</taxon>
        <taxon>Sphaerotilaceae</taxon>
        <taxon>Pseudaquabacterium</taxon>
    </lineage>
</organism>
<reference evidence="2 3" key="1">
    <citation type="submission" date="2024-04" db="EMBL/GenBank/DDBJ databases">
        <title>Novel species of the genus Ideonella isolated from streams.</title>
        <authorList>
            <person name="Lu H."/>
        </authorList>
    </citation>
    <scope>NUCLEOTIDE SEQUENCE [LARGE SCALE GENOMIC DNA]</scope>
    <source>
        <strain evidence="2 3">DXS22W</strain>
    </source>
</reference>
<feature type="signal peptide" evidence="1">
    <location>
        <begin position="1"/>
        <end position="18"/>
    </location>
</feature>
<keyword evidence="3" id="KW-1185">Reference proteome</keyword>
<feature type="chain" id="PRO_5046748872" evidence="1">
    <location>
        <begin position="19"/>
        <end position="613"/>
    </location>
</feature>
<dbReference type="EMBL" id="JBBUTH010000007">
    <property type="protein sequence ID" value="MEK8051013.1"/>
    <property type="molecule type" value="Genomic_DNA"/>
</dbReference>
<proteinExistence type="predicted"/>
<dbReference type="PROSITE" id="PS51257">
    <property type="entry name" value="PROKAR_LIPOPROTEIN"/>
    <property type="match status" value="1"/>
</dbReference>
<evidence type="ECO:0000313" key="2">
    <source>
        <dbReference type="EMBL" id="MEK8051013.1"/>
    </source>
</evidence>
<comment type="caution">
    <text evidence="2">The sequence shown here is derived from an EMBL/GenBank/DDBJ whole genome shotgun (WGS) entry which is preliminary data.</text>
</comment>
<gene>
    <name evidence="2" type="ORF">AACH10_12255</name>
</gene>
<protein>
    <submittedName>
        <fullName evidence="2">Uncharacterized protein</fullName>
    </submittedName>
</protein>
<evidence type="ECO:0000256" key="1">
    <source>
        <dbReference type="SAM" id="SignalP"/>
    </source>
</evidence>
<dbReference type="RefSeq" id="WP_341410706.1">
    <property type="nucleotide sequence ID" value="NZ_JBBUTH010000007.1"/>
</dbReference>
<dbReference type="Gene3D" id="2.60.120.430">
    <property type="entry name" value="Galactose-binding lectin"/>
    <property type="match status" value="1"/>
</dbReference>
<keyword evidence="1" id="KW-0732">Signal</keyword>